<comment type="caution">
    <text evidence="1">The sequence shown here is derived from an EMBL/GenBank/DDBJ whole genome shotgun (WGS) entry which is preliminary data.</text>
</comment>
<organism evidence="1 2">
    <name type="scientific">Pueribacillus theae</name>
    <dbReference type="NCBI Taxonomy" id="2171751"/>
    <lineage>
        <taxon>Bacteria</taxon>
        <taxon>Bacillati</taxon>
        <taxon>Bacillota</taxon>
        <taxon>Bacilli</taxon>
        <taxon>Bacillales</taxon>
        <taxon>Bacillaceae</taxon>
        <taxon>Pueribacillus</taxon>
    </lineage>
</organism>
<dbReference type="AlphaFoldDB" id="A0A2U1JPD1"/>
<proteinExistence type="predicted"/>
<dbReference type="Proteomes" id="UP000245998">
    <property type="component" value="Unassembled WGS sequence"/>
</dbReference>
<accession>A0A2U1JPD1</accession>
<reference evidence="1 2" key="1">
    <citation type="submission" date="2018-04" db="EMBL/GenBank/DDBJ databases">
        <title>Camelliibacillus theae gen. nov., sp. nov., isolated from Pu'er tea.</title>
        <authorList>
            <person name="Niu L."/>
        </authorList>
    </citation>
    <scope>NUCLEOTIDE SEQUENCE [LARGE SCALE GENOMIC DNA]</scope>
    <source>
        <strain evidence="1 2">T8</strain>
    </source>
</reference>
<name>A0A2U1JPD1_9BACI</name>
<keyword evidence="2" id="KW-1185">Reference proteome</keyword>
<gene>
    <name evidence="1" type="ORF">DCC39_17295</name>
</gene>
<sequence>MIHQLSAEELILSFVLIDEYDAAKLLKDEIYEEETEEVFNIRLDSAMNGLLAKDLLIVIDDETAELKEDYVKVLELMLRADKVVRFSLIENEKEAVRAIYFKDNKSLLHDSVQGGIAHRIRYVKDWKEWYKTFVDEKDPESASFRFVLPEREFENLLELCREEEMPHIHQLFQTNVKDKNIAAQLAKDFAATKGMLGSIFITDYDSSHTVDKVVSYLVLQGSEQNWLIDYDEKKQEMTIKPLQIERVFNF</sequence>
<dbReference type="RefSeq" id="WP_116556143.1">
    <property type="nucleotide sequence ID" value="NZ_QCZG01000057.1"/>
</dbReference>
<protein>
    <submittedName>
        <fullName evidence="1">Uncharacterized protein</fullName>
    </submittedName>
</protein>
<evidence type="ECO:0000313" key="2">
    <source>
        <dbReference type="Proteomes" id="UP000245998"/>
    </source>
</evidence>
<evidence type="ECO:0000313" key="1">
    <source>
        <dbReference type="EMBL" id="PWA06688.1"/>
    </source>
</evidence>
<dbReference type="EMBL" id="QCZG01000057">
    <property type="protein sequence ID" value="PWA06688.1"/>
    <property type="molecule type" value="Genomic_DNA"/>
</dbReference>
<dbReference type="OrthoDB" id="2863759at2"/>